<protein>
    <submittedName>
        <fullName evidence="1">Uncharacterized protein</fullName>
    </submittedName>
</protein>
<dbReference type="AlphaFoldDB" id="X0ZUH9"/>
<gene>
    <name evidence="1" type="ORF">S01H4_09093</name>
</gene>
<proteinExistence type="predicted"/>
<evidence type="ECO:0000313" key="1">
    <source>
        <dbReference type="EMBL" id="GAG73049.1"/>
    </source>
</evidence>
<organism evidence="1">
    <name type="scientific">marine sediment metagenome</name>
    <dbReference type="NCBI Taxonomy" id="412755"/>
    <lineage>
        <taxon>unclassified sequences</taxon>
        <taxon>metagenomes</taxon>
        <taxon>ecological metagenomes</taxon>
    </lineage>
</organism>
<comment type="caution">
    <text evidence="1">The sequence shown here is derived from an EMBL/GenBank/DDBJ whole genome shotgun (WGS) entry which is preliminary data.</text>
</comment>
<reference evidence="1" key="1">
    <citation type="journal article" date="2014" name="Front. Microbiol.">
        <title>High frequency of phylogenetically diverse reductive dehalogenase-homologous genes in deep subseafloor sedimentary metagenomes.</title>
        <authorList>
            <person name="Kawai M."/>
            <person name="Futagami T."/>
            <person name="Toyoda A."/>
            <person name="Takaki Y."/>
            <person name="Nishi S."/>
            <person name="Hori S."/>
            <person name="Arai W."/>
            <person name="Tsubouchi T."/>
            <person name="Morono Y."/>
            <person name="Uchiyama I."/>
            <person name="Ito T."/>
            <person name="Fujiyama A."/>
            <person name="Inagaki F."/>
            <person name="Takami H."/>
        </authorList>
    </citation>
    <scope>NUCLEOTIDE SEQUENCE</scope>
    <source>
        <strain evidence="1">Expedition CK06-06</strain>
    </source>
</reference>
<feature type="non-terminal residue" evidence="1">
    <location>
        <position position="52"/>
    </location>
</feature>
<name>X0ZUH9_9ZZZZ</name>
<accession>X0ZUH9</accession>
<sequence length="52" mass="5848">MRKNKLYFFIAILTIIFLFSFAALCNQCGTATEEEKLDVGEEEAAAEEEEAV</sequence>
<dbReference type="EMBL" id="BART01003225">
    <property type="protein sequence ID" value="GAG73049.1"/>
    <property type="molecule type" value="Genomic_DNA"/>
</dbReference>